<dbReference type="OrthoDB" id="7678491at2"/>
<dbReference type="Proteomes" id="UP000320593">
    <property type="component" value="Unassembled WGS sequence"/>
</dbReference>
<dbReference type="EMBL" id="VLLF01000001">
    <property type="protein sequence ID" value="TWI93064.1"/>
    <property type="molecule type" value="Genomic_DNA"/>
</dbReference>
<evidence type="ECO:0000313" key="2">
    <source>
        <dbReference type="EMBL" id="TWI93064.1"/>
    </source>
</evidence>
<proteinExistence type="predicted"/>
<dbReference type="RefSeq" id="WP_145340568.1">
    <property type="nucleotide sequence ID" value="NZ_SMLY01000087.1"/>
</dbReference>
<keyword evidence="1" id="KW-0732">Signal</keyword>
<feature type="signal peptide" evidence="1">
    <location>
        <begin position="1"/>
        <end position="19"/>
    </location>
</feature>
<name>A0A562TIH0_9HYPH</name>
<organism evidence="2 3">
    <name type="scientific">Roseibium hamelinense</name>
    <dbReference type="NCBI Taxonomy" id="150831"/>
    <lineage>
        <taxon>Bacteria</taxon>
        <taxon>Pseudomonadati</taxon>
        <taxon>Pseudomonadota</taxon>
        <taxon>Alphaproteobacteria</taxon>
        <taxon>Hyphomicrobiales</taxon>
        <taxon>Stappiaceae</taxon>
        <taxon>Roseibium</taxon>
    </lineage>
</organism>
<sequence>MRALLPLFLSCCFVTEVNAQVVAAPRGDYYMRSEHTNGAFNGIHQLLTQPRPGYIRAVYCDRAFYVSTTTVLWSEQEAEAGRRLVIESNYGRGRELFCEPEAAMLKAENLGISPAEVEEIREEEDPPTDMRNRLRTIRDAFKDYQ</sequence>
<dbReference type="AlphaFoldDB" id="A0A562TIH0"/>
<protein>
    <submittedName>
        <fullName evidence="2">Uncharacterized protein</fullName>
    </submittedName>
</protein>
<feature type="chain" id="PRO_5022193450" evidence="1">
    <location>
        <begin position="20"/>
        <end position="145"/>
    </location>
</feature>
<keyword evidence="3" id="KW-1185">Reference proteome</keyword>
<evidence type="ECO:0000313" key="3">
    <source>
        <dbReference type="Proteomes" id="UP000320593"/>
    </source>
</evidence>
<reference evidence="2 3" key="1">
    <citation type="submission" date="2019-07" db="EMBL/GenBank/DDBJ databases">
        <title>Genomic Encyclopedia of Archaeal and Bacterial Type Strains, Phase II (KMG-II): from individual species to whole genera.</title>
        <authorList>
            <person name="Goeker M."/>
        </authorList>
    </citation>
    <scope>NUCLEOTIDE SEQUENCE [LARGE SCALE GENOMIC DNA]</scope>
    <source>
        <strain evidence="2 3">ATCC BAA-252</strain>
    </source>
</reference>
<comment type="caution">
    <text evidence="2">The sequence shown here is derived from an EMBL/GenBank/DDBJ whole genome shotgun (WGS) entry which is preliminary data.</text>
</comment>
<evidence type="ECO:0000256" key="1">
    <source>
        <dbReference type="SAM" id="SignalP"/>
    </source>
</evidence>
<gene>
    <name evidence="2" type="ORF">JM93_00618</name>
</gene>
<accession>A0A562TIH0</accession>